<dbReference type="PATRIC" id="fig|101510.16.peg.8130"/>
<dbReference type="EMBL" id="CP000432">
    <property type="protein sequence ID" value="ABG99843.1"/>
    <property type="molecule type" value="Genomic_DNA"/>
</dbReference>
<dbReference type="InterPro" id="IPR051781">
    <property type="entry name" value="Metallo-dep_Hydrolase"/>
</dbReference>
<name>Q0RXZ3_RHOJR</name>
<proteinExistence type="predicted"/>
<dbReference type="Gene3D" id="3.20.20.140">
    <property type="entry name" value="Metal-dependent hydrolases"/>
    <property type="match status" value="1"/>
</dbReference>
<keyword evidence="2" id="KW-0378">Hydrolase</keyword>
<dbReference type="InterPro" id="IPR057744">
    <property type="entry name" value="OTAase-like"/>
</dbReference>
<protein>
    <submittedName>
        <fullName evidence="2">Possible amidohydrolase</fullName>
    </submittedName>
</protein>
<sequence length="412" mass="43746">MTTTTDTNRTWLFTNASVLDPDVGTLHPDRRVLVTDGVITEVGGSEVSYRGAETIDLHGRTLMPGLIDAHVHVTAATADLSALPRMAPSYTTLHAAAELNRMLRRGFTSVRDCGGADHGLAAGIRAGLIQGPRLHYAGKALSQTGGHGDVRHPGDDTPGSHYCCPDFGRVCDGISECRRAARDELRKGATHLKIMLSGGATSPTDRIDSTQFSVEEIRAIVEEARAANRYAAGHAYTPEAIARGVTNGVRSIEHGNFIDDATAALFREHDAFIVPTLVTYHALSKEGAAAGLSDALQAKVSEVLEASFRGLETAHRNGINIAFGSDLLGSLQDRQLDEFTLRTQVQEPVDVIRSATVVGARLLQADGRLGIVAPGAHADLLVVDGNPLEDITALTDSVHMVMAGGSMILRSL</sequence>
<geneLocation type="plasmid" evidence="2 3">
    <name>pRHL1</name>
</geneLocation>
<dbReference type="InterPro" id="IPR006680">
    <property type="entry name" value="Amidohydro-rel"/>
</dbReference>
<dbReference type="Proteomes" id="UP000008710">
    <property type="component" value="Plasmid pRHL1"/>
</dbReference>
<dbReference type="SUPFAM" id="SSF51338">
    <property type="entry name" value="Composite domain of metallo-dependent hydrolases"/>
    <property type="match status" value="1"/>
</dbReference>
<dbReference type="InterPro" id="IPR011059">
    <property type="entry name" value="Metal-dep_hydrolase_composite"/>
</dbReference>
<dbReference type="KEGG" id="rha:RHA1_ro08799"/>
<evidence type="ECO:0000259" key="1">
    <source>
        <dbReference type="Pfam" id="PF01979"/>
    </source>
</evidence>
<evidence type="ECO:0000313" key="3">
    <source>
        <dbReference type="Proteomes" id="UP000008710"/>
    </source>
</evidence>
<dbReference type="PANTHER" id="PTHR43135">
    <property type="entry name" value="ALPHA-D-RIBOSE 1-METHYLPHOSPHONATE 5-TRIPHOSPHATE DIPHOSPHATASE"/>
    <property type="match status" value="1"/>
</dbReference>
<organism evidence="2 3">
    <name type="scientific">Rhodococcus jostii (strain RHA1)</name>
    <dbReference type="NCBI Taxonomy" id="101510"/>
    <lineage>
        <taxon>Bacteria</taxon>
        <taxon>Bacillati</taxon>
        <taxon>Actinomycetota</taxon>
        <taxon>Actinomycetes</taxon>
        <taxon>Mycobacteriales</taxon>
        <taxon>Nocardiaceae</taxon>
        <taxon>Rhodococcus</taxon>
    </lineage>
</organism>
<dbReference type="RefSeq" id="WP_011599524.1">
    <property type="nucleotide sequence ID" value="NC_008269.1"/>
</dbReference>
<dbReference type="HOGENOM" id="CLU_023620_2_0_11"/>
<dbReference type="InterPro" id="IPR032466">
    <property type="entry name" value="Metal_Hydrolase"/>
</dbReference>
<evidence type="ECO:0000313" key="2">
    <source>
        <dbReference type="EMBL" id="ABG99843.1"/>
    </source>
</evidence>
<dbReference type="CDD" id="cd01299">
    <property type="entry name" value="Met_dep_hydrolase_A"/>
    <property type="match status" value="1"/>
</dbReference>
<reference evidence="3" key="1">
    <citation type="journal article" date="2006" name="Proc. Natl. Acad. Sci. U.S.A.">
        <title>The complete genome of Rhodococcus sp. RHA1 provides insights into a catabolic powerhouse.</title>
        <authorList>
            <person name="McLeod M.P."/>
            <person name="Warren R.L."/>
            <person name="Hsiao W.W.L."/>
            <person name="Araki N."/>
            <person name="Myhre M."/>
            <person name="Fernandes C."/>
            <person name="Miyazawa D."/>
            <person name="Wong W."/>
            <person name="Lillquist A.L."/>
            <person name="Wang D."/>
            <person name="Dosanjh M."/>
            <person name="Hara H."/>
            <person name="Petrescu A."/>
            <person name="Morin R.D."/>
            <person name="Yang G."/>
            <person name="Stott J.M."/>
            <person name="Schein J.E."/>
            <person name="Shin H."/>
            <person name="Smailus D."/>
            <person name="Siddiqui A.S."/>
            <person name="Marra M.A."/>
            <person name="Jones S.J.M."/>
            <person name="Holt R."/>
            <person name="Brinkman F.S.L."/>
            <person name="Miyauchi K."/>
            <person name="Fukuda M."/>
            <person name="Davies J.E."/>
            <person name="Mohn W.W."/>
            <person name="Eltis L.D."/>
        </authorList>
    </citation>
    <scope>NUCLEOTIDE SEQUENCE [LARGE SCALE GENOMIC DNA]</scope>
    <source>
        <strain evidence="3">RHA1</strain>
    </source>
</reference>
<dbReference type="Gene3D" id="2.30.40.10">
    <property type="entry name" value="Urease, subunit C, domain 1"/>
    <property type="match status" value="1"/>
</dbReference>
<gene>
    <name evidence="2" type="ordered locus">RHA1_ro08799</name>
</gene>
<dbReference type="PANTHER" id="PTHR43135:SF3">
    <property type="entry name" value="ALPHA-D-RIBOSE 1-METHYLPHOSPHONATE 5-TRIPHOSPHATE DIPHOSPHATASE"/>
    <property type="match status" value="1"/>
</dbReference>
<dbReference type="GO" id="GO:0016810">
    <property type="term" value="F:hydrolase activity, acting on carbon-nitrogen (but not peptide) bonds"/>
    <property type="evidence" value="ECO:0007669"/>
    <property type="project" value="InterPro"/>
</dbReference>
<feature type="domain" description="Amidohydrolase-related" evidence="1">
    <location>
        <begin position="61"/>
        <end position="406"/>
    </location>
</feature>
<keyword evidence="2" id="KW-0614">Plasmid</keyword>
<dbReference type="OrthoDB" id="3514520at2"/>
<dbReference type="Pfam" id="PF01979">
    <property type="entry name" value="Amidohydro_1"/>
    <property type="match status" value="1"/>
</dbReference>
<accession>Q0RXZ3</accession>
<dbReference type="AlphaFoldDB" id="Q0RXZ3"/>
<dbReference type="SUPFAM" id="SSF51556">
    <property type="entry name" value="Metallo-dependent hydrolases"/>
    <property type="match status" value="1"/>
</dbReference>